<proteinExistence type="inferred from homology"/>
<protein>
    <submittedName>
        <fullName evidence="3">Putative septum formation topological specificity factor MinE family protein</fullName>
    </submittedName>
</protein>
<dbReference type="GO" id="GO:0032955">
    <property type="term" value="P:regulation of division septum assembly"/>
    <property type="evidence" value="ECO:0007669"/>
    <property type="project" value="InterPro"/>
</dbReference>
<dbReference type="Gene3D" id="3.30.1070.10">
    <property type="entry name" value="Cell division topological specificity factor MinE"/>
    <property type="match status" value="1"/>
</dbReference>
<dbReference type="EMBL" id="CP045875">
    <property type="protein sequence ID" value="QGG46765.1"/>
    <property type="molecule type" value="Genomic_DNA"/>
</dbReference>
<evidence type="ECO:0000256" key="2">
    <source>
        <dbReference type="ARBA" id="ARBA00025265"/>
    </source>
</evidence>
<name>A0A5Q2N2H4_9FIRM</name>
<gene>
    <name evidence="3" type="ORF">FTV88_0586</name>
</gene>
<dbReference type="InterPro" id="IPR036707">
    <property type="entry name" value="MinE_sf"/>
</dbReference>
<dbReference type="Proteomes" id="UP000366051">
    <property type="component" value="Chromosome"/>
</dbReference>
<evidence type="ECO:0000256" key="1">
    <source>
        <dbReference type="ARBA" id="ARBA00008168"/>
    </source>
</evidence>
<dbReference type="SUPFAM" id="SSF55229">
    <property type="entry name" value="Cell division protein MinE topological specificity domain"/>
    <property type="match status" value="1"/>
</dbReference>
<comment type="function">
    <text evidence="2">Prevents the cell division inhibition by proteins MinC and MinD at internal division sites while permitting inhibition at polar sites. This ensures cell division at the proper site by restricting the formation of a division septum at the midpoint of the long axis of the cell.</text>
</comment>
<sequence>MSKKDNQLIIVIDEEIENYSQQIVEEMTQDLVQVISQYMEVNASEVKIAFESRDNQSIMVASIPVLTVQRS</sequence>
<reference evidence="4" key="1">
    <citation type="submission" date="2019-11" db="EMBL/GenBank/DDBJ databases">
        <title>Genome sequence of Heliorestis convoluta strain HH, an alkaliphilic and minimalistic phototrophic bacterium from a soda lake in Egypt.</title>
        <authorList>
            <person name="Dewey E.D."/>
            <person name="Stokes L.M."/>
            <person name="Burchell B.M."/>
            <person name="Shaffer K.N."/>
            <person name="Huntington A.M."/>
            <person name="Baker J.M."/>
            <person name="Nadendla S."/>
            <person name="Giglio M.G."/>
            <person name="Touchman J.W."/>
            <person name="Blankenship R.E."/>
            <person name="Madigan M.T."/>
            <person name="Sattley W.M."/>
        </authorList>
    </citation>
    <scope>NUCLEOTIDE SEQUENCE [LARGE SCALE GENOMIC DNA]</scope>
    <source>
        <strain evidence="4">HH</strain>
    </source>
</reference>
<dbReference type="RefSeq" id="WP_162007866.1">
    <property type="nucleotide sequence ID" value="NZ_CP045875.1"/>
</dbReference>
<dbReference type="GO" id="GO:0051301">
    <property type="term" value="P:cell division"/>
    <property type="evidence" value="ECO:0007669"/>
    <property type="project" value="InterPro"/>
</dbReference>
<accession>A0A5Q2N2H4</accession>
<comment type="similarity">
    <text evidence="1">Belongs to the MinE family.</text>
</comment>
<evidence type="ECO:0000313" key="3">
    <source>
        <dbReference type="EMBL" id="QGG46765.1"/>
    </source>
</evidence>
<dbReference type="KEGG" id="hcv:FTV88_0586"/>
<organism evidence="3 4">
    <name type="scientific">Heliorestis convoluta</name>
    <dbReference type="NCBI Taxonomy" id="356322"/>
    <lineage>
        <taxon>Bacteria</taxon>
        <taxon>Bacillati</taxon>
        <taxon>Bacillota</taxon>
        <taxon>Clostridia</taxon>
        <taxon>Eubacteriales</taxon>
        <taxon>Heliobacteriaceae</taxon>
        <taxon>Heliorestis</taxon>
    </lineage>
</organism>
<dbReference type="InterPro" id="IPR005527">
    <property type="entry name" value="MinE"/>
</dbReference>
<dbReference type="Pfam" id="PF03776">
    <property type="entry name" value="MinE"/>
    <property type="match status" value="1"/>
</dbReference>
<evidence type="ECO:0000313" key="4">
    <source>
        <dbReference type="Proteomes" id="UP000366051"/>
    </source>
</evidence>
<dbReference type="AlphaFoldDB" id="A0A5Q2N2H4"/>
<keyword evidence="4" id="KW-1185">Reference proteome</keyword>